<feature type="compositionally biased region" description="Polar residues" evidence="7">
    <location>
        <begin position="776"/>
        <end position="787"/>
    </location>
</feature>
<feature type="region of interest" description="Disordered" evidence="7">
    <location>
        <begin position="507"/>
        <end position="531"/>
    </location>
</feature>
<dbReference type="PROSITE" id="PS50237">
    <property type="entry name" value="HECT"/>
    <property type="match status" value="1"/>
</dbReference>
<dbReference type="InterPro" id="IPR000569">
    <property type="entry name" value="HECT_dom"/>
</dbReference>
<dbReference type="SMART" id="SM00119">
    <property type="entry name" value="HECTc"/>
    <property type="match status" value="1"/>
</dbReference>
<dbReference type="Gene3D" id="3.90.1750.10">
    <property type="entry name" value="Hect, E3 ligase catalytic domains"/>
    <property type="match status" value="1"/>
</dbReference>
<protein>
    <recommendedName>
        <fullName evidence="3">HECT-type E3 ubiquitin transferase</fullName>
        <ecNumber evidence="3">2.3.2.26</ecNumber>
    </recommendedName>
</protein>
<sequence length="1380" mass="158225">MRSLFRSKTKKYKKKENNPSFNNGNDASITHASENVGRNEHCTAGISNTVENGGYNSNNGQGVTDIPYILSHTKTMTNSTSAAIRRSGSRKRDALNKMMQSSHLSTYCPCCGSLIHYPEEITRFKCGICQVSTEFNTAPLSPNSPRVHNEKRDNMIISLDQLNKLVNYCYNILEMKNSQFLKDGISFSKSTVFDPVTDYLTERFRDPKIINRSFRMPPGSKILINFDQLNQFYSIIMSLPTRKPFFELLSSCNYCLKKPGDYYSFDPTLNHFTEDLNFVWLLIIWEIPLIKDCFSHYNKTEINNSCFVTSEMYVIVYELIKPLVGYMSALLFIQNNYNMICFMNHLRYLKLDQFKKFLEILNLYLNFQLKKIIKYPIMNTNNNNDRFSNTITNSFQDLSVTNQHHNASHNHASHNHTLQTHTLQNHTSQNYSTINNTIANNTNNTSLINNTNRLAQIREVSNNLAIDSQTNSQFQQQIISQPMSNSNSNSNTNQQNLKENMINKTSTDKQPMHININPLDKPLPSNTNFTDLSPLENNSFAKNIAPPIQFASNDNIHQNSSTSMNHSNSMGHSNSIEHSPRLSYIEPNTLENSNSIADTLINNSQPTVRRSHSTNSPRGRSSRSINSHSASTSISSSTPSSRSNSNNSIHINKSKNLNRYSFNLLANKHTDNAIHNNECQGNLDTHSNDRNSYIEVGNISQGISLQNNFQNTNPFLNSQLKSTTNNSIPNNPITNNDNSNTISFINNHTNSITNNLITSHNHYISNNNSHPNHSNAITNNNIHSNQDNSSSSPTNLNPTSNTTNNTEASKRSEKYQLLQDFRFKTTDYDSSWQIRSVARLLAIFYKVNMKRTNTRISTNEFYNTLLDFIDYKKDFTSWQYHDKCSINSNWLKLLSFDEKYSQTNKVENSNGNKTRPNNLMILLNNPNFNNNVMSQKTLFCHFPFLLSLGIKISIMEFEIHNIMEYEAEQAFLSSLDKGKQIDVYFKISIRRNHVTKDSLQAIRNHKKDLLKSLKVEFIDEPGVDAGGLKKEWFYLLTGSLFNPINGLFVYVEESRLEWFTIHEPGHHKPTENKKYLFKDPPALSEKISELYYLFGVIVGLAIFNSNILDLKFPKAFYKKLSGESLNFDDFTELYPETARNLVKMLEYEGNDFEDVFGLTFETTYLDISPGNAPNSNDKKGTSIMHSKKKIYRTVELCENGQSIKINNSNKHKYVSLWMDFYLNTSIQEPFERFQAGFKHVFAQCMSCKLFNSEELERLICGSSQKDSYDFAMLRSVTRYNGGFSDTSQVVQWFWEILQSWPSVLQKKFLIFVSGSDRVPATGMSTLPFKITRIYSKSKPQSLPLAHTCFNELCLWDYESKTILEQKLKYAVLEAEGFGIK</sequence>
<gene>
    <name evidence="9" type="primary">TBLA0C01630</name>
    <name evidence="9" type="ORF">TBLA_0C01630</name>
</gene>
<dbReference type="GO" id="GO:0005737">
    <property type="term" value="C:cytoplasm"/>
    <property type="evidence" value="ECO:0007669"/>
    <property type="project" value="TreeGrafter"/>
</dbReference>
<dbReference type="HOGENOM" id="CLU_002173_5_1_1"/>
<evidence type="ECO:0000256" key="3">
    <source>
        <dbReference type="ARBA" id="ARBA00012485"/>
    </source>
</evidence>
<dbReference type="InterPro" id="IPR035983">
    <property type="entry name" value="Hect_E3_ubiquitin_ligase"/>
</dbReference>
<dbReference type="Pfam" id="PF00632">
    <property type="entry name" value="HECT"/>
    <property type="match status" value="1"/>
</dbReference>
<proteinExistence type="predicted"/>
<keyword evidence="4" id="KW-0808">Transferase</keyword>
<dbReference type="GO" id="GO:0006511">
    <property type="term" value="P:ubiquitin-dependent protein catabolic process"/>
    <property type="evidence" value="ECO:0007669"/>
    <property type="project" value="TreeGrafter"/>
</dbReference>
<feature type="compositionally biased region" description="Polar residues" evidence="7">
    <location>
        <begin position="600"/>
        <end position="619"/>
    </location>
</feature>
<dbReference type="Gene3D" id="3.30.2160.10">
    <property type="entry name" value="Hect, E3 ligase catalytic domain"/>
    <property type="match status" value="1"/>
</dbReference>
<dbReference type="eggNOG" id="KOG0941">
    <property type="taxonomic scope" value="Eukaryota"/>
</dbReference>
<evidence type="ECO:0000256" key="2">
    <source>
        <dbReference type="ARBA" id="ARBA00004906"/>
    </source>
</evidence>
<dbReference type="PANTHER" id="PTHR11254:SF444">
    <property type="entry name" value="HECT DOMAIN CONTAINING UBIQUITIN LIGASE"/>
    <property type="match status" value="1"/>
</dbReference>
<dbReference type="CDD" id="cd00078">
    <property type="entry name" value="HECTc"/>
    <property type="match status" value="1"/>
</dbReference>
<dbReference type="OrthoDB" id="8068875at2759"/>
<dbReference type="FunCoup" id="I2H0S5">
    <property type="interactions" value="83"/>
</dbReference>
<feature type="active site" description="Glycyl thioester intermediate" evidence="6">
    <location>
        <position position="1348"/>
    </location>
</feature>
<dbReference type="InParanoid" id="I2H0S5"/>
<dbReference type="GeneID" id="14494957"/>
<organism evidence="9 10">
    <name type="scientific">Henningerozyma blattae (strain ATCC 34711 / CBS 6284 / DSM 70876 / NBRC 10599 / NRRL Y-10934 / UCD 77-7)</name>
    <name type="common">Yeast</name>
    <name type="synonym">Tetrapisispora blattae</name>
    <dbReference type="NCBI Taxonomy" id="1071380"/>
    <lineage>
        <taxon>Eukaryota</taxon>
        <taxon>Fungi</taxon>
        <taxon>Dikarya</taxon>
        <taxon>Ascomycota</taxon>
        <taxon>Saccharomycotina</taxon>
        <taxon>Saccharomycetes</taxon>
        <taxon>Saccharomycetales</taxon>
        <taxon>Saccharomycetaceae</taxon>
        <taxon>Henningerozyma</taxon>
    </lineage>
</organism>
<evidence type="ECO:0000256" key="1">
    <source>
        <dbReference type="ARBA" id="ARBA00000885"/>
    </source>
</evidence>
<accession>I2H0S5</accession>
<dbReference type="STRING" id="1071380.I2H0S5"/>
<dbReference type="FunFam" id="3.30.2410.10:FF:000003">
    <property type="entry name" value="probable E3 ubiquitin-protein ligase HERC4 isoform X1"/>
    <property type="match status" value="1"/>
</dbReference>
<evidence type="ECO:0000256" key="4">
    <source>
        <dbReference type="ARBA" id="ARBA00022679"/>
    </source>
</evidence>
<feature type="compositionally biased region" description="Polar residues" evidence="7">
    <location>
        <begin position="18"/>
        <end position="33"/>
    </location>
</feature>
<dbReference type="EMBL" id="HE806318">
    <property type="protein sequence ID" value="CCH59977.1"/>
    <property type="molecule type" value="Genomic_DNA"/>
</dbReference>
<evidence type="ECO:0000256" key="7">
    <source>
        <dbReference type="SAM" id="MobiDB-lite"/>
    </source>
</evidence>
<feature type="region of interest" description="Disordered" evidence="7">
    <location>
        <begin position="1"/>
        <end position="34"/>
    </location>
</feature>
<feature type="compositionally biased region" description="Low complexity" evidence="7">
    <location>
        <begin position="763"/>
        <end position="775"/>
    </location>
</feature>
<evidence type="ECO:0000313" key="9">
    <source>
        <dbReference type="EMBL" id="CCH59977.1"/>
    </source>
</evidence>
<feature type="domain" description="HECT" evidence="8">
    <location>
        <begin position="1005"/>
        <end position="1380"/>
    </location>
</feature>
<dbReference type="Gene3D" id="3.30.2410.10">
    <property type="entry name" value="Hect, E3 ligase catalytic domain"/>
    <property type="match status" value="1"/>
</dbReference>
<dbReference type="InterPro" id="IPR050409">
    <property type="entry name" value="E3_ubiq-protein_ligase"/>
</dbReference>
<evidence type="ECO:0000259" key="8">
    <source>
        <dbReference type="PROSITE" id="PS50237"/>
    </source>
</evidence>
<feature type="compositionally biased region" description="Low complexity" evidence="7">
    <location>
        <begin position="788"/>
        <end position="806"/>
    </location>
</feature>
<evidence type="ECO:0000256" key="6">
    <source>
        <dbReference type="PROSITE-ProRule" id="PRU00104"/>
    </source>
</evidence>
<keyword evidence="10" id="KW-1185">Reference proteome</keyword>
<comment type="catalytic activity">
    <reaction evidence="1">
        <text>S-ubiquitinyl-[E2 ubiquitin-conjugating enzyme]-L-cysteine + [acceptor protein]-L-lysine = [E2 ubiquitin-conjugating enzyme]-L-cysteine + N(6)-ubiquitinyl-[acceptor protein]-L-lysine.</text>
        <dbReference type="EC" id="2.3.2.26"/>
    </reaction>
</comment>
<keyword evidence="5 6" id="KW-0833">Ubl conjugation pathway</keyword>
<reference evidence="9 10" key="1">
    <citation type="journal article" date="2011" name="Proc. Natl. Acad. Sci. U.S.A.">
        <title>Evolutionary erosion of yeast sex chromosomes by mating-type switching accidents.</title>
        <authorList>
            <person name="Gordon J.L."/>
            <person name="Armisen D."/>
            <person name="Proux-Wera E."/>
            <person name="Oheigeartaigh S.S."/>
            <person name="Byrne K.P."/>
            <person name="Wolfe K.H."/>
        </authorList>
    </citation>
    <scope>NUCLEOTIDE SEQUENCE [LARGE SCALE GENOMIC DNA]</scope>
    <source>
        <strain evidence="10">ATCC 34711 / CBS 6284 / DSM 70876 / NBRC 10599 / NRRL Y-10934 / UCD 77-7</strain>
    </source>
</reference>
<comment type="pathway">
    <text evidence="2">Protein modification; protein ubiquitination.</text>
</comment>
<dbReference type="RefSeq" id="XP_004179496.1">
    <property type="nucleotide sequence ID" value="XM_004179448.1"/>
</dbReference>
<feature type="compositionally biased region" description="Basic residues" evidence="7">
    <location>
        <begin position="1"/>
        <end position="14"/>
    </location>
</feature>
<feature type="region of interest" description="Disordered" evidence="7">
    <location>
        <begin position="551"/>
        <end position="578"/>
    </location>
</feature>
<feature type="region of interest" description="Disordered" evidence="7">
    <location>
        <begin position="763"/>
        <end position="811"/>
    </location>
</feature>
<feature type="compositionally biased region" description="Low complexity" evidence="7">
    <location>
        <begin position="622"/>
        <end position="652"/>
    </location>
</feature>
<dbReference type="KEGG" id="tbl:TBLA_0C01630"/>
<feature type="region of interest" description="Disordered" evidence="7">
    <location>
        <begin position="600"/>
        <end position="652"/>
    </location>
</feature>
<dbReference type="EC" id="2.3.2.26" evidence="3"/>
<evidence type="ECO:0000313" key="10">
    <source>
        <dbReference type="Proteomes" id="UP000002866"/>
    </source>
</evidence>
<feature type="compositionally biased region" description="Low complexity" evidence="7">
    <location>
        <begin position="559"/>
        <end position="574"/>
    </location>
</feature>
<dbReference type="PANTHER" id="PTHR11254">
    <property type="entry name" value="HECT DOMAIN UBIQUITIN-PROTEIN LIGASE"/>
    <property type="match status" value="1"/>
</dbReference>
<dbReference type="GO" id="GO:0061630">
    <property type="term" value="F:ubiquitin protein ligase activity"/>
    <property type="evidence" value="ECO:0007669"/>
    <property type="project" value="UniProtKB-EC"/>
</dbReference>
<dbReference type="SUPFAM" id="SSF56204">
    <property type="entry name" value="Hect, E3 ligase catalytic domain"/>
    <property type="match status" value="1"/>
</dbReference>
<dbReference type="GO" id="GO:0016567">
    <property type="term" value="P:protein ubiquitination"/>
    <property type="evidence" value="ECO:0007669"/>
    <property type="project" value="TreeGrafter"/>
</dbReference>
<evidence type="ECO:0000256" key="5">
    <source>
        <dbReference type="ARBA" id="ARBA00022786"/>
    </source>
</evidence>
<feature type="region of interest" description="Disordered" evidence="7">
    <location>
        <begin position="475"/>
        <end position="494"/>
    </location>
</feature>
<name>I2H0S5_HENB6</name>
<dbReference type="Proteomes" id="UP000002866">
    <property type="component" value="Chromosome 3"/>
</dbReference>